<keyword evidence="4" id="KW-1185">Reference proteome</keyword>
<protein>
    <submittedName>
        <fullName evidence="3">Pentapeptide repeat-containing protein</fullName>
    </submittedName>
</protein>
<comment type="caution">
    <text evidence="3">The sequence shown here is derived from an EMBL/GenBank/DDBJ whole genome shotgun (WGS) entry which is preliminary data.</text>
</comment>
<dbReference type="Pfam" id="PF00805">
    <property type="entry name" value="Pentapeptide"/>
    <property type="match status" value="3"/>
</dbReference>
<evidence type="ECO:0000313" key="4">
    <source>
        <dbReference type="Proteomes" id="UP000265431"/>
    </source>
</evidence>
<organism evidence="3 4">
    <name type="scientific">Henriciella barbarensis</name>
    <dbReference type="NCBI Taxonomy" id="86342"/>
    <lineage>
        <taxon>Bacteria</taxon>
        <taxon>Pseudomonadati</taxon>
        <taxon>Pseudomonadota</taxon>
        <taxon>Alphaproteobacteria</taxon>
        <taxon>Hyphomonadales</taxon>
        <taxon>Hyphomonadaceae</taxon>
        <taxon>Henriciella</taxon>
    </lineage>
</organism>
<gene>
    <name evidence="3" type="ORF">D1224_11645</name>
</gene>
<dbReference type="OrthoDB" id="7304622at2"/>
<evidence type="ECO:0000256" key="2">
    <source>
        <dbReference type="SAM" id="SignalP"/>
    </source>
</evidence>
<keyword evidence="1" id="KW-0677">Repeat</keyword>
<dbReference type="Proteomes" id="UP000265431">
    <property type="component" value="Unassembled WGS sequence"/>
</dbReference>
<dbReference type="AlphaFoldDB" id="A0A399QTT0"/>
<keyword evidence="2" id="KW-0732">Signal</keyword>
<dbReference type="PANTHER" id="PTHR47485:SF1">
    <property type="entry name" value="THYLAKOID LUMENAL 17.4 KDA PROTEIN, CHLOROPLASTIC"/>
    <property type="match status" value="1"/>
</dbReference>
<proteinExistence type="predicted"/>
<dbReference type="InterPro" id="IPR001646">
    <property type="entry name" value="5peptide_repeat"/>
</dbReference>
<name>A0A399QTT0_9PROT</name>
<dbReference type="Gene3D" id="2.160.20.80">
    <property type="entry name" value="E3 ubiquitin-protein ligase SopA"/>
    <property type="match status" value="1"/>
</dbReference>
<dbReference type="RefSeq" id="WP_119380122.1">
    <property type="nucleotide sequence ID" value="NZ_QWGB01000007.1"/>
</dbReference>
<feature type="signal peptide" evidence="2">
    <location>
        <begin position="1"/>
        <end position="25"/>
    </location>
</feature>
<sequence length="259" mass="26825">MLRFRRMSVILALAACGVASGAANAQSKSTRVSWAPAYGGSCVSCDLRGRNMSGGDISAAHYPKANVSGAFLRGTRALNIDLSDAMAKGTDFRRATLDGSRLSNTQFEGSRFERASLLNVNLSGASLSDTHLTGAHFGAATATGTNFSRARASGTDFSGANLTGAVFEGAVLREARFNNAILNGTSFANADLHGARLTNIRLINVSFEGATGLESTVFEGSCAGEKTNVPAGIALLSCQAVRLPGREELRGGLIQTAGQ</sequence>
<dbReference type="EMBL" id="QWGB01000007">
    <property type="protein sequence ID" value="RIJ22203.1"/>
    <property type="molecule type" value="Genomic_DNA"/>
</dbReference>
<reference evidence="3 4" key="1">
    <citation type="submission" date="2018-08" db="EMBL/GenBank/DDBJ databases">
        <title>Henriciella mobilis sp. nov., isolated from seawater.</title>
        <authorList>
            <person name="Cheng H."/>
            <person name="Wu Y.-H."/>
            <person name="Xu X.-W."/>
            <person name="Guo L.-L."/>
        </authorList>
    </citation>
    <scope>NUCLEOTIDE SEQUENCE [LARGE SCALE GENOMIC DNA]</scope>
    <source>
        <strain evidence="3 4">CCUG66934</strain>
    </source>
</reference>
<accession>A0A399QTT0</accession>
<dbReference type="PANTHER" id="PTHR47485">
    <property type="entry name" value="THYLAKOID LUMENAL 17.4 KDA PROTEIN, CHLOROPLASTIC"/>
    <property type="match status" value="1"/>
</dbReference>
<evidence type="ECO:0000313" key="3">
    <source>
        <dbReference type="EMBL" id="RIJ22203.1"/>
    </source>
</evidence>
<feature type="chain" id="PRO_5017213719" evidence="2">
    <location>
        <begin position="26"/>
        <end position="259"/>
    </location>
</feature>
<dbReference type="SUPFAM" id="SSF141571">
    <property type="entry name" value="Pentapeptide repeat-like"/>
    <property type="match status" value="1"/>
</dbReference>
<evidence type="ECO:0000256" key="1">
    <source>
        <dbReference type="ARBA" id="ARBA00022737"/>
    </source>
</evidence>